<dbReference type="PANTHER" id="PTHR43420">
    <property type="entry name" value="ACETYLTRANSFERASE"/>
    <property type="match status" value="1"/>
</dbReference>
<comment type="caution">
    <text evidence="4">The sequence shown here is derived from an EMBL/GenBank/DDBJ whole genome shotgun (WGS) entry which is preliminary data.</text>
</comment>
<dbReference type="RefSeq" id="WP_220206890.1">
    <property type="nucleotide sequence ID" value="NZ_BNJK01000001.1"/>
</dbReference>
<dbReference type="AlphaFoldDB" id="A0A8J3IKN1"/>
<dbReference type="EMBL" id="BNJK01000001">
    <property type="protein sequence ID" value="GHO96251.1"/>
    <property type="molecule type" value="Genomic_DNA"/>
</dbReference>
<proteinExistence type="predicted"/>
<dbReference type="Proteomes" id="UP000597444">
    <property type="component" value="Unassembled WGS sequence"/>
</dbReference>
<dbReference type="GO" id="GO:0016747">
    <property type="term" value="F:acyltransferase activity, transferring groups other than amino-acyl groups"/>
    <property type="evidence" value="ECO:0007669"/>
    <property type="project" value="InterPro"/>
</dbReference>
<dbReference type="Gene3D" id="3.40.630.30">
    <property type="match status" value="1"/>
</dbReference>
<keyword evidence="2" id="KW-0012">Acyltransferase</keyword>
<dbReference type="InterPro" id="IPR000182">
    <property type="entry name" value="GNAT_dom"/>
</dbReference>
<dbReference type="PROSITE" id="PS51186">
    <property type="entry name" value="GNAT"/>
    <property type="match status" value="1"/>
</dbReference>
<evidence type="ECO:0000313" key="4">
    <source>
        <dbReference type="EMBL" id="GHO96251.1"/>
    </source>
</evidence>
<dbReference type="InterPro" id="IPR056935">
    <property type="entry name" value="Rv0428c-like_C"/>
</dbReference>
<organism evidence="4 5">
    <name type="scientific">Reticulibacter mediterranei</name>
    <dbReference type="NCBI Taxonomy" id="2778369"/>
    <lineage>
        <taxon>Bacteria</taxon>
        <taxon>Bacillati</taxon>
        <taxon>Chloroflexota</taxon>
        <taxon>Ktedonobacteria</taxon>
        <taxon>Ktedonobacterales</taxon>
        <taxon>Reticulibacteraceae</taxon>
        <taxon>Reticulibacter</taxon>
    </lineage>
</organism>
<evidence type="ECO:0000256" key="1">
    <source>
        <dbReference type="ARBA" id="ARBA00022679"/>
    </source>
</evidence>
<evidence type="ECO:0000313" key="5">
    <source>
        <dbReference type="Proteomes" id="UP000597444"/>
    </source>
</evidence>
<dbReference type="PANTHER" id="PTHR43420:SF12">
    <property type="entry name" value="N-ACETYLTRANSFERASE DOMAIN-CONTAINING PROTEIN"/>
    <property type="match status" value="1"/>
</dbReference>
<reference evidence="4" key="1">
    <citation type="submission" date="2020-10" db="EMBL/GenBank/DDBJ databases">
        <title>Taxonomic study of unclassified bacteria belonging to the class Ktedonobacteria.</title>
        <authorList>
            <person name="Yabe S."/>
            <person name="Wang C.M."/>
            <person name="Zheng Y."/>
            <person name="Sakai Y."/>
            <person name="Cavaletti L."/>
            <person name="Monciardini P."/>
            <person name="Donadio S."/>
        </authorList>
    </citation>
    <scope>NUCLEOTIDE SEQUENCE</scope>
    <source>
        <strain evidence="4">ID150040</strain>
    </source>
</reference>
<dbReference type="InterPro" id="IPR050680">
    <property type="entry name" value="YpeA/RimI_acetyltransf"/>
</dbReference>
<keyword evidence="1" id="KW-0808">Transferase</keyword>
<name>A0A8J3IKN1_9CHLR</name>
<gene>
    <name evidence="4" type="ORF">KSF_062990</name>
</gene>
<evidence type="ECO:0000256" key="2">
    <source>
        <dbReference type="ARBA" id="ARBA00023315"/>
    </source>
</evidence>
<dbReference type="InterPro" id="IPR016181">
    <property type="entry name" value="Acyl_CoA_acyltransferase"/>
</dbReference>
<accession>A0A8J3IKN1</accession>
<dbReference type="CDD" id="cd04301">
    <property type="entry name" value="NAT_SF"/>
    <property type="match status" value="1"/>
</dbReference>
<keyword evidence="5" id="KW-1185">Reference proteome</keyword>
<dbReference type="Pfam" id="PF24553">
    <property type="entry name" value="Rv0428c_C"/>
    <property type="match status" value="1"/>
</dbReference>
<dbReference type="SUPFAM" id="SSF55729">
    <property type="entry name" value="Acyl-CoA N-acyltransferases (Nat)"/>
    <property type="match status" value="1"/>
</dbReference>
<feature type="domain" description="N-acetyltransferase" evidence="3">
    <location>
        <begin position="117"/>
        <end position="251"/>
    </location>
</feature>
<sequence length="251" mass="28777">MLERRIEEAALNSWPALQQVLFDGWVIRFANGYTKRANSVTPVYPSSLPVQDKIAFCEQHYREQQQPTIFRLPSFSDDAQVLDDLLGQREYRFADLTLVLSTLLPTKLTTNDTMLKPAFQAVPLDEWLSCYRSLNQANEELQAFHRAILQHIVPQTLFAVYYEQDTPVACGVGVLEHEIFGLFDIITHPAQRRKGYGTQLVSGMLNWASERGASRAYLQVVSTNQDARGLYAKFGFQENYHYWYRIQTTGG</sequence>
<evidence type="ECO:0000259" key="3">
    <source>
        <dbReference type="PROSITE" id="PS51186"/>
    </source>
</evidence>
<protein>
    <submittedName>
        <fullName evidence="4">Acetyltransferase, GNAT family protein</fullName>
    </submittedName>
</protein>